<sequence>MRQGGLFDAEAPPPGKEAAGPARRKAPAPALELIPYGKYKDQPLSLLLVHAEYALWLMGARHAHLRRHHPQLLQWLYKHFGPPASTPEQNRLQNRFLQPDFGLKLLLRVNPELPAQVAAAVSPEAIVRGWQARLPARIALRYQDYSLHEPLEEGDPIPEAHLRHKARVLQALERELPRLVVECPGTPLAAVPAVAPDGAPLERWWEPVLQLDEALFEVDGAHVQFTARAQCRVSVDGEAPGEGALVDFSFQDELRIELRAQLGDDYPSVLRVMRAKRCNVLLIGQFEADGACWEELVEIYARRGIRVALLDEVLVTAVPTAVRKLKVPALEPEALLEAAREELERFDTEWLQRGRGLQPRLDL</sequence>
<comment type="caution">
    <text evidence="2">The sequence shown here is derived from an EMBL/GenBank/DDBJ whole genome shotgun (WGS) entry which is preliminary data.</text>
</comment>
<dbReference type="AlphaFoldDB" id="A0A848FGB7"/>
<dbReference type="RefSeq" id="WP_169161818.1">
    <property type="nucleotide sequence ID" value="NZ_JABBFW010000013.1"/>
</dbReference>
<feature type="region of interest" description="Disordered" evidence="1">
    <location>
        <begin position="1"/>
        <end position="24"/>
    </location>
</feature>
<evidence type="ECO:0000313" key="2">
    <source>
        <dbReference type="EMBL" id="NML16921.1"/>
    </source>
</evidence>
<accession>A0A848FGB7</accession>
<dbReference type="Proteomes" id="UP000574067">
    <property type="component" value="Unassembled WGS sequence"/>
</dbReference>
<protein>
    <submittedName>
        <fullName evidence="2">Uncharacterized protein</fullName>
    </submittedName>
</protein>
<proteinExistence type="predicted"/>
<reference evidence="2 3" key="1">
    <citation type="submission" date="2020-04" db="EMBL/GenBank/DDBJ databases">
        <title>Azohydromonas sp. isolated from soil.</title>
        <authorList>
            <person name="Dahal R.H."/>
        </authorList>
    </citation>
    <scope>NUCLEOTIDE SEQUENCE [LARGE SCALE GENOMIC DNA]</scope>
    <source>
        <strain evidence="2 3">G-1-1-14</strain>
    </source>
</reference>
<gene>
    <name evidence="2" type="ORF">HHL10_18225</name>
</gene>
<name>A0A848FGB7_9BURK</name>
<organism evidence="2 3">
    <name type="scientific">Azohydromonas caseinilytica</name>
    <dbReference type="NCBI Taxonomy" id="2728836"/>
    <lineage>
        <taxon>Bacteria</taxon>
        <taxon>Pseudomonadati</taxon>
        <taxon>Pseudomonadota</taxon>
        <taxon>Betaproteobacteria</taxon>
        <taxon>Burkholderiales</taxon>
        <taxon>Sphaerotilaceae</taxon>
        <taxon>Azohydromonas</taxon>
    </lineage>
</organism>
<evidence type="ECO:0000256" key="1">
    <source>
        <dbReference type="SAM" id="MobiDB-lite"/>
    </source>
</evidence>
<keyword evidence="3" id="KW-1185">Reference proteome</keyword>
<dbReference type="EMBL" id="JABBFW010000013">
    <property type="protein sequence ID" value="NML16921.1"/>
    <property type="molecule type" value="Genomic_DNA"/>
</dbReference>
<evidence type="ECO:0000313" key="3">
    <source>
        <dbReference type="Proteomes" id="UP000574067"/>
    </source>
</evidence>